<sequence>MLSDQAFSRYSRQIALSEIGEQGQKRLINAHVLIIGCGGLGSAAALYLAGAGVGRMVLVDDDTIESSNLHRQVVYRSKDVGRSKTKAMADQLTALNGDVQLRGLSHRLDEAQLSMEVMLADIVLDCSDNIETRHLINQVCYKKNTPLISAAAIGWQGQFAVFDYSDTNGCYRCLYPFEQLSHDTNCQSMGVVGAVVGILGNYQALAALQMLALDEFIVATGQLHLFDGKTMSWQTVAISRDSSCLVCGNLDNRLQVMVEEMQ</sequence>
<dbReference type="CDD" id="cd00757">
    <property type="entry name" value="ThiF_MoeB_HesA_family"/>
    <property type="match status" value="1"/>
</dbReference>
<dbReference type="PANTHER" id="PTHR10953:SF240">
    <property type="entry name" value="SULFUR CARRIER PROTEIN THIS ADENYLYLTRANSFERASE"/>
    <property type="match status" value="1"/>
</dbReference>
<protein>
    <submittedName>
        <fullName evidence="3">ThiF family adenylyltransferase</fullName>
    </submittedName>
</protein>
<dbReference type="PANTHER" id="PTHR10953">
    <property type="entry name" value="UBIQUITIN-ACTIVATING ENZYME E1"/>
    <property type="match status" value="1"/>
</dbReference>
<comment type="similarity">
    <text evidence="1">Belongs to the HesA/MoeB/ThiF family.</text>
</comment>
<dbReference type="Proteomes" id="UP000571701">
    <property type="component" value="Unassembled WGS sequence"/>
</dbReference>
<evidence type="ECO:0000313" key="3">
    <source>
        <dbReference type="EMBL" id="MBA5764044.1"/>
    </source>
</evidence>
<dbReference type="EMBL" id="JACFYF010000014">
    <property type="protein sequence ID" value="MBA5764044.1"/>
    <property type="molecule type" value="Genomic_DNA"/>
</dbReference>
<evidence type="ECO:0000313" key="4">
    <source>
        <dbReference type="Proteomes" id="UP000571701"/>
    </source>
</evidence>
<organism evidence="3 4">
    <name type="scientific">Vibrio marinisediminis</name>
    <dbReference type="NCBI Taxonomy" id="2758441"/>
    <lineage>
        <taxon>Bacteria</taxon>
        <taxon>Pseudomonadati</taxon>
        <taxon>Pseudomonadota</taxon>
        <taxon>Gammaproteobacteria</taxon>
        <taxon>Vibrionales</taxon>
        <taxon>Vibrionaceae</taxon>
        <taxon>Vibrio</taxon>
    </lineage>
</organism>
<reference evidence="3 4" key="1">
    <citation type="submission" date="2020-07" db="EMBL/GenBank/DDBJ databases">
        <title>Vibrio marinisediminis sp. nov., isolated from marine sediment.</title>
        <authorList>
            <person name="Ji X."/>
        </authorList>
    </citation>
    <scope>NUCLEOTIDE SEQUENCE [LARGE SCALE GENOMIC DNA]</scope>
    <source>
        <strain evidence="3 4">404</strain>
    </source>
</reference>
<dbReference type="Pfam" id="PF00899">
    <property type="entry name" value="ThiF"/>
    <property type="match status" value="1"/>
</dbReference>
<dbReference type="Gene3D" id="3.40.50.720">
    <property type="entry name" value="NAD(P)-binding Rossmann-like Domain"/>
    <property type="match status" value="1"/>
</dbReference>
<name>A0A7W2FTU3_9VIBR</name>
<dbReference type="GO" id="GO:0004792">
    <property type="term" value="F:thiosulfate-cyanide sulfurtransferase activity"/>
    <property type="evidence" value="ECO:0007669"/>
    <property type="project" value="TreeGrafter"/>
</dbReference>
<keyword evidence="3" id="KW-0548">Nucleotidyltransferase</keyword>
<dbReference type="InterPro" id="IPR000594">
    <property type="entry name" value="ThiF_NAD_FAD-bd"/>
</dbReference>
<dbReference type="GO" id="GO:0005829">
    <property type="term" value="C:cytosol"/>
    <property type="evidence" value="ECO:0007669"/>
    <property type="project" value="TreeGrafter"/>
</dbReference>
<evidence type="ECO:0000259" key="2">
    <source>
        <dbReference type="Pfam" id="PF00899"/>
    </source>
</evidence>
<dbReference type="RefSeq" id="WP_182110109.1">
    <property type="nucleotide sequence ID" value="NZ_JACFYF010000014.1"/>
</dbReference>
<evidence type="ECO:0000256" key="1">
    <source>
        <dbReference type="ARBA" id="ARBA00009919"/>
    </source>
</evidence>
<dbReference type="InterPro" id="IPR045886">
    <property type="entry name" value="ThiF/MoeB/HesA"/>
</dbReference>
<gene>
    <name evidence="3" type="ORF">H2O73_16895</name>
</gene>
<dbReference type="GO" id="GO:0008146">
    <property type="term" value="F:sulfotransferase activity"/>
    <property type="evidence" value="ECO:0007669"/>
    <property type="project" value="TreeGrafter"/>
</dbReference>
<dbReference type="InterPro" id="IPR035985">
    <property type="entry name" value="Ubiquitin-activating_enz"/>
</dbReference>
<dbReference type="GO" id="GO:0008641">
    <property type="term" value="F:ubiquitin-like modifier activating enzyme activity"/>
    <property type="evidence" value="ECO:0007669"/>
    <property type="project" value="InterPro"/>
</dbReference>
<keyword evidence="3" id="KW-0808">Transferase</keyword>
<feature type="domain" description="THIF-type NAD/FAD binding fold" evidence="2">
    <location>
        <begin position="10"/>
        <end position="245"/>
    </location>
</feature>
<dbReference type="SUPFAM" id="SSF69572">
    <property type="entry name" value="Activating enzymes of the ubiquitin-like proteins"/>
    <property type="match status" value="1"/>
</dbReference>
<accession>A0A7W2FTU3</accession>
<keyword evidence="4" id="KW-1185">Reference proteome</keyword>
<comment type="caution">
    <text evidence="3">The sequence shown here is derived from an EMBL/GenBank/DDBJ whole genome shotgun (WGS) entry which is preliminary data.</text>
</comment>
<proteinExistence type="inferred from homology"/>
<dbReference type="GO" id="GO:0016779">
    <property type="term" value="F:nucleotidyltransferase activity"/>
    <property type="evidence" value="ECO:0007669"/>
    <property type="project" value="UniProtKB-KW"/>
</dbReference>
<dbReference type="AlphaFoldDB" id="A0A7W2FTU3"/>
<dbReference type="FunFam" id="3.40.50.720:FF:000080">
    <property type="entry name" value="Thiazole biosynthesis adenylyltransferase ThiF"/>
    <property type="match status" value="1"/>
</dbReference>